<evidence type="ECO:0000313" key="2">
    <source>
        <dbReference type="Proteomes" id="UP000236321"/>
    </source>
</evidence>
<dbReference type="AlphaFoldDB" id="A0A2H6BSD5"/>
<evidence type="ECO:0000313" key="1">
    <source>
        <dbReference type="EMBL" id="GBD53078.1"/>
    </source>
</evidence>
<dbReference type="Proteomes" id="UP000236321">
    <property type="component" value="Unassembled WGS sequence"/>
</dbReference>
<comment type="caution">
    <text evidence="1">The sequence shown here is derived from an EMBL/GenBank/DDBJ whole genome shotgun (WGS) entry which is preliminary data.</text>
</comment>
<dbReference type="RefSeq" id="WP_002753524.1">
    <property type="nucleotide sequence ID" value="NZ_BEIU01000018.1"/>
</dbReference>
<proteinExistence type="predicted"/>
<reference evidence="2" key="1">
    <citation type="submission" date="2017-12" db="EMBL/GenBank/DDBJ databases">
        <title>Improved Draft Genome Sequence of Microcystis aeruginosa NIES-298, a Microcystin-Producing Cyanobacterium from Lake Kasumigaura, Japan.</title>
        <authorList>
            <person name="Yamaguchi H."/>
            <person name="Suzuki S."/>
            <person name="Kawachi M."/>
        </authorList>
    </citation>
    <scope>NUCLEOTIDE SEQUENCE [LARGE SCALE GENOMIC DNA]</scope>
    <source>
        <strain evidence="2">NIES-298</strain>
    </source>
</reference>
<name>A0A2H6BSD5_MICAE</name>
<accession>A0A2H6BSD5</accession>
<sequence length="123" mass="13682">MFTYEEIHQGVKSLGLNLTEKELASLQSGNLVSLEQRRLSEIGSIFILAAALCPLNSDQKRKTPLFLDIYASEQPASNQQGIPVYCWSKKPSERACLYLFLANGIPSCQIVVTFCQLPEEITS</sequence>
<organism evidence="1 2">
    <name type="scientific">Microcystis aeruginosa NIES-298</name>
    <dbReference type="NCBI Taxonomy" id="449468"/>
    <lineage>
        <taxon>Bacteria</taxon>
        <taxon>Bacillati</taxon>
        <taxon>Cyanobacteriota</taxon>
        <taxon>Cyanophyceae</taxon>
        <taxon>Oscillatoriophycideae</taxon>
        <taxon>Chroococcales</taxon>
        <taxon>Microcystaceae</taxon>
        <taxon>Microcystis</taxon>
    </lineage>
</organism>
<protein>
    <submittedName>
        <fullName evidence="1">Uncharacterized protein</fullName>
    </submittedName>
</protein>
<dbReference type="EMBL" id="BEYQ01000006">
    <property type="protein sequence ID" value="GBD53078.1"/>
    <property type="molecule type" value="Genomic_DNA"/>
</dbReference>
<gene>
    <name evidence="1" type="ORF">BGM30_21710</name>
</gene>